<keyword evidence="3" id="KW-0862">Zinc</keyword>
<dbReference type="InterPro" id="IPR057765">
    <property type="entry name" value="MS1-like_ubiquitin"/>
</dbReference>
<dbReference type="EMBL" id="PKPP01003838">
    <property type="protein sequence ID" value="PWA67399.1"/>
    <property type="molecule type" value="Genomic_DNA"/>
</dbReference>
<dbReference type="Pfam" id="PF25565">
    <property type="entry name" value="Ubiquitin_At1g33420"/>
    <property type="match status" value="1"/>
</dbReference>
<name>A0A2U1N1L6_ARTAN</name>
<dbReference type="InterPro" id="IPR013083">
    <property type="entry name" value="Znf_RING/FYVE/PHD"/>
</dbReference>
<protein>
    <submittedName>
        <fullName evidence="7">Zinc finger, FYVE/PHD-type</fullName>
    </submittedName>
</protein>
<keyword evidence="8" id="KW-1185">Reference proteome</keyword>
<keyword evidence="2" id="KW-0863">Zinc-finger</keyword>
<dbReference type="Gene3D" id="3.30.40.10">
    <property type="entry name" value="Zinc/RING finger domain, C3HC4 (zinc finger)"/>
    <property type="match status" value="1"/>
</dbReference>
<keyword evidence="5" id="KW-0804">Transcription</keyword>
<dbReference type="CDD" id="cd15556">
    <property type="entry name" value="PHD_MMD1_like"/>
    <property type="match status" value="1"/>
</dbReference>
<dbReference type="Proteomes" id="UP000245207">
    <property type="component" value="Unassembled WGS sequence"/>
</dbReference>
<dbReference type="InterPro" id="IPR019786">
    <property type="entry name" value="Zinc_finger_PHD-type_CS"/>
</dbReference>
<dbReference type="InterPro" id="IPR059080">
    <property type="entry name" value="WHD_PTC1"/>
</dbReference>
<evidence type="ECO:0000313" key="7">
    <source>
        <dbReference type="EMBL" id="PWA67399.1"/>
    </source>
</evidence>
<dbReference type="InterPro" id="IPR011011">
    <property type="entry name" value="Znf_FYVE_PHD"/>
</dbReference>
<evidence type="ECO:0000256" key="2">
    <source>
        <dbReference type="ARBA" id="ARBA00022771"/>
    </source>
</evidence>
<keyword evidence="1" id="KW-0479">Metal-binding</keyword>
<evidence type="ECO:0000313" key="8">
    <source>
        <dbReference type="Proteomes" id="UP000245207"/>
    </source>
</evidence>
<dbReference type="SUPFAM" id="SSF57903">
    <property type="entry name" value="FYVE/PHD zinc finger"/>
    <property type="match status" value="1"/>
</dbReference>
<dbReference type="GO" id="GO:0008270">
    <property type="term" value="F:zinc ion binding"/>
    <property type="evidence" value="ECO:0007669"/>
    <property type="project" value="UniProtKB-KW"/>
</dbReference>
<dbReference type="InterPro" id="IPR019787">
    <property type="entry name" value="Znf_PHD-finger"/>
</dbReference>
<sequence length="651" mass="74605">MSDTCKKRKTKHEKCYGLESFLQPGCPVSLSGPFRDNVRAFLDECGQAVDYNVDGMMIWCTFLYHENRGFVFPLYTIEECVQNSLQPLCDHCRCSGWSHHFVSKRKYHFIIPNDKDWNKRIDVGVLDLQTHLLHGLIHCNGFGHLLCINGIEGGSSFVYGREVMDLWDRICTSLHSRKISLVDTSKKREMDLRLLYGVAYGHTWFGRWDYKFYSGSFGVTKDLYDKALEIVSSLKLDTLIRDRHYYSIKKMISQYRDASDTALVTIRELFRFMLSLKYRIPQKKISIDLNSKSKEKSEKCRKFSKLAAKLDSRWQVSRLENVANVVVNVLKERKVRPVKGNSGMSRQEVRDSARLYIGDTGLIDYVLKSMNNVIVGEYVVRRAVNASTGVLEYSLIEFDQYEESFDQVDSETSESDVYKHVSYLYQRVLMDSVSKIVEGAVKTILDSKNFTKEWPFNDAADEYLRFISRMVPLVGTQMRKSSVGELIVVPLHATVLDLKIEIEKAMRDTYCIMENLKVREIVELEGVDEDDVIFGMIESGSEIMVRGFGVDLLTASDLNYEGGEDNWIVNCQCGAGDDDGERMVACDLCEVWQHTLCSGIDDDEAVPPLFICHRCCNSIGPQKCTKKVARRGLKDWMMLPVVTETRVGLLY</sequence>
<dbReference type="PANTHER" id="PTHR46201">
    <property type="entry name" value="PHD FINGER PROTEIN MALE MEIOCYTE DEATH 1-RELATED"/>
    <property type="match status" value="1"/>
</dbReference>
<gene>
    <name evidence="7" type="ORF">CTI12_AA317560</name>
</gene>
<dbReference type="AlphaFoldDB" id="A0A2U1N1L6"/>
<keyword evidence="4" id="KW-0805">Transcription regulation</keyword>
<dbReference type="PROSITE" id="PS01359">
    <property type="entry name" value="ZF_PHD_1"/>
    <property type="match status" value="1"/>
</dbReference>
<evidence type="ECO:0000256" key="4">
    <source>
        <dbReference type="ARBA" id="ARBA00023015"/>
    </source>
</evidence>
<dbReference type="InterPro" id="IPR001965">
    <property type="entry name" value="Znf_PHD"/>
</dbReference>
<dbReference type="STRING" id="35608.A0A2U1N1L6"/>
<dbReference type="PANTHER" id="PTHR46201:SF9">
    <property type="entry name" value="PHD FINGER PROTEIN MALE MEIOCYTE DEATH 1"/>
    <property type="match status" value="1"/>
</dbReference>
<reference evidence="7 8" key="1">
    <citation type="journal article" date="2018" name="Mol. Plant">
        <title>The genome of Artemisia annua provides insight into the evolution of Asteraceae family and artemisinin biosynthesis.</title>
        <authorList>
            <person name="Shen Q."/>
            <person name="Zhang L."/>
            <person name="Liao Z."/>
            <person name="Wang S."/>
            <person name="Yan T."/>
            <person name="Shi P."/>
            <person name="Liu M."/>
            <person name="Fu X."/>
            <person name="Pan Q."/>
            <person name="Wang Y."/>
            <person name="Lv Z."/>
            <person name="Lu X."/>
            <person name="Zhang F."/>
            <person name="Jiang W."/>
            <person name="Ma Y."/>
            <person name="Chen M."/>
            <person name="Hao X."/>
            <person name="Li L."/>
            <person name="Tang Y."/>
            <person name="Lv G."/>
            <person name="Zhou Y."/>
            <person name="Sun X."/>
            <person name="Brodelius P.E."/>
            <person name="Rose J.K.C."/>
            <person name="Tang K."/>
        </authorList>
    </citation>
    <scope>NUCLEOTIDE SEQUENCE [LARGE SCALE GENOMIC DNA]</scope>
    <source>
        <strain evidence="8">cv. Huhao1</strain>
        <tissue evidence="7">Leaf</tissue>
    </source>
</reference>
<comment type="caution">
    <text evidence="7">The sequence shown here is derived from an EMBL/GenBank/DDBJ whole genome shotgun (WGS) entry which is preliminary data.</text>
</comment>
<organism evidence="7 8">
    <name type="scientific">Artemisia annua</name>
    <name type="common">Sweet wormwood</name>
    <dbReference type="NCBI Taxonomy" id="35608"/>
    <lineage>
        <taxon>Eukaryota</taxon>
        <taxon>Viridiplantae</taxon>
        <taxon>Streptophyta</taxon>
        <taxon>Embryophyta</taxon>
        <taxon>Tracheophyta</taxon>
        <taxon>Spermatophyta</taxon>
        <taxon>Magnoliopsida</taxon>
        <taxon>eudicotyledons</taxon>
        <taxon>Gunneridae</taxon>
        <taxon>Pentapetalae</taxon>
        <taxon>asterids</taxon>
        <taxon>campanulids</taxon>
        <taxon>Asterales</taxon>
        <taxon>Asteraceae</taxon>
        <taxon>Asteroideae</taxon>
        <taxon>Anthemideae</taxon>
        <taxon>Artemisiinae</taxon>
        <taxon>Artemisia</taxon>
    </lineage>
</organism>
<dbReference type="Pfam" id="PF25874">
    <property type="entry name" value="WHD_plant_repro"/>
    <property type="match status" value="1"/>
</dbReference>
<evidence type="ECO:0000256" key="5">
    <source>
        <dbReference type="ARBA" id="ARBA00023163"/>
    </source>
</evidence>
<evidence type="ECO:0000256" key="3">
    <source>
        <dbReference type="ARBA" id="ARBA00022833"/>
    </source>
</evidence>
<dbReference type="InterPro" id="IPR058054">
    <property type="entry name" value="Znf_MS1-like"/>
</dbReference>
<feature type="domain" description="Zinc finger PHD-type" evidence="6">
    <location>
        <begin position="570"/>
        <end position="616"/>
    </location>
</feature>
<dbReference type="SMART" id="SM00249">
    <property type="entry name" value="PHD"/>
    <property type="match status" value="1"/>
</dbReference>
<accession>A0A2U1N1L6</accession>
<evidence type="ECO:0000256" key="1">
    <source>
        <dbReference type="ARBA" id="ARBA00022723"/>
    </source>
</evidence>
<dbReference type="Pfam" id="PF00628">
    <property type="entry name" value="PHD"/>
    <property type="match status" value="1"/>
</dbReference>
<proteinExistence type="predicted"/>
<evidence type="ECO:0000259" key="6">
    <source>
        <dbReference type="SMART" id="SM00249"/>
    </source>
</evidence>
<dbReference type="OrthoDB" id="436852at2759"/>